<sequence length="97" mass="9385">MRITNGHMAAVVALGAMGLIVSTESTLARVLIAVVGLFVARTLTGKAAPAEAAAPEVAPAPEAPEAPEVPAAPAVDLAAALAAIQAQLTEAPAAPAA</sequence>
<reference evidence="2 3" key="1">
    <citation type="submission" date="2018-11" db="EMBL/GenBank/DDBJ databases">
        <title>Sequencing the genomes of 1000 actinobacteria strains.</title>
        <authorList>
            <person name="Klenk H.-P."/>
        </authorList>
    </citation>
    <scope>NUCLEOTIDE SEQUENCE [LARGE SCALE GENOMIC DNA]</scope>
    <source>
        <strain evidence="2 3">DSM 44781</strain>
    </source>
</reference>
<dbReference type="AlphaFoldDB" id="A0A3N4R6M2"/>
<evidence type="ECO:0000313" key="3">
    <source>
        <dbReference type="Proteomes" id="UP000266906"/>
    </source>
</evidence>
<evidence type="ECO:0000313" key="2">
    <source>
        <dbReference type="EMBL" id="RPE26625.1"/>
    </source>
</evidence>
<dbReference type="RefSeq" id="WP_123821793.1">
    <property type="nucleotide sequence ID" value="NZ_RKQG01000006.1"/>
</dbReference>
<dbReference type="Proteomes" id="UP000266906">
    <property type="component" value="Unassembled WGS sequence"/>
</dbReference>
<name>A0A3N4R6M2_9ACTN</name>
<protein>
    <submittedName>
        <fullName evidence="2">Uncharacterized protein</fullName>
    </submittedName>
</protein>
<keyword evidence="3" id="KW-1185">Reference proteome</keyword>
<organism evidence="2 3">
    <name type="scientific">Kitasatospora cineracea</name>
    <dbReference type="NCBI Taxonomy" id="88074"/>
    <lineage>
        <taxon>Bacteria</taxon>
        <taxon>Bacillati</taxon>
        <taxon>Actinomycetota</taxon>
        <taxon>Actinomycetes</taxon>
        <taxon>Kitasatosporales</taxon>
        <taxon>Streptomycetaceae</taxon>
        <taxon>Kitasatospora</taxon>
    </lineage>
</organism>
<accession>A0A3N4R6M2</accession>
<gene>
    <name evidence="2" type="ORF">EDD38_7687</name>
</gene>
<feature type="region of interest" description="Disordered" evidence="1">
    <location>
        <begin position="50"/>
        <end position="69"/>
    </location>
</feature>
<evidence type="ECO:0000256" key="1">
    <source>
        <dbReference type="SAM" id="MobiDB-lite"/>
    </source>
</evidence>
<dbReference type="EMBL" id="RKQG01000006">
    <property type="protein sequence ID" value="RPE26625.1"/>
    <property type="molecule type" value="Genomic_DNA"/>
</dbReference>
<feature type="compositionally biased region" description="Low complexity" evidence="1">
    <location>
        <begin position="50"/>
        <end position="60"/>
    </location>
</feature>
<proteinExistence type="predicted"/>
<comment type="caution">
    <text evidence="2">The sequence shown here is derived from an EMBL/GenBank/DDBJ whole genome shotgun (WGS) entry which is preliminary data.</text>
</comment>